<dbReference type="Proteomes" id="UP001312865">
    <property type="component" value="Unassembled WGS sequence"/>
</dbReference>
<protein>
    <submittedName>
        <fullName evidence="1">Uncharacterized protein</fullName>
    </submittedName>
</protein>
<evidence type="ECO:0000313" key="1">
    <source>
        <dbReference type="EMBL" id="MEI5908604.1"/>
    </source>
</evidence>
<comment type="caution">
    <text evidence="1">The sequence shown here is derived from an EMBL/GenBank/DDBJ whole genome shotgun (WGS) entry which is preliminary data.</text>
</comment>
<name>A0ABU8HGU3_9BACI</name>
<sequence length="85" mass="9690">MFKSNLASEEAVKRIDDVLKNVDDLQEAHAKAFLKLIYARLDIVQNGNGEYTSEQCVTDLITNYKDLIKMTEQLREEDGSVPDKL</sequence>
<dbReference type="EMBL" id="JBBAXC010000014">
    <property type="protein sequence ID" value="MEI5908604.1"/>
    <property type="molecule type" value="Genomic_DNA"/>
</dbReference>
<dbReference type="RefSeq" id="WP_336588051.1">
    <property type="nucleotide sequence ID" value="NZ_JBBAXC010000014.1"/>
</dbReference>
<gene>
    <name evidence="1" type="ORF">WAK64_16270</name>
</gene>
<accession>A0ABU8HGU3</accession>
<reference evidence="1 2" key="1">
    <citation type="journal article" date="2018" name="J. Microbiol.">
        <title>Bacillus spongiae sp. nov., isolated from sponge of Jeju Island.</title>
        <authorList>
            <person name="Lee G.E."/>
            <person name="Im W.T."/>
            <person name="Park J.S."/>
        </authorList>
    </citation>
    <scope>NUCLEOTIDE SEQUENCE [LARGE SCALE GENOMIC DNA]</scope>
    <source>
        <strain evidence="1 2">135PIL107-10</strain>
    </source>
</reference>
<keyword evidence="2" id="KW-1185">Reference proteome</keyword>
<proteinExistence type="predicted"/>
<organism evidence="1 2">
    <name type="scientific">Bacillus spongiae</name>
    <dbReference type="NCBI Taxonomy" id="2683610"/>
    <lineage>
        <taxon>Bacteria</taxon>
        <taxon>Bacillati</taxon>
        <taxon>Bacillota</taxon>
        <taxon>Bacilli</taxon>
        <taxon>Bacillales</taxon>
        <taxon>Bacillaceae</taxon>
        <taxon>Bacillus</taxon>
    </lineage>
</organism>
<evidence type="ECO:0000313" key="2">
    <source>
        <dbReference type="Proteomes" id="UP001312865"/>
    </source>
</evidence>